<dbReference type="GO" id="GO:0000160">
    <property type="term" value="P:phosphorelay signal transduction system"/>
    <property type="evidence" value="ECO:0007669"/>
    <property type="project" value="InterPro"/>
</dbReference>
<dbReference type="GO" id="GO:0003677">
    <property type="term" value="F:DNA binding"/>
    <property type="evidence" value="ECO:0007669"/>
    <property type="project" value="UniProtKB-KW"/>
</dbReference>
<dbReference type="PANTHER" id="PTHR43214:SF43">
    <property type="entry name" value="TWO-COMPONENT RESPONSE REGULATOR"/>
    <property type="match status" value="1"/>
</dbReference>
<dbReference type="SMART" id="SM00421">
    <property type="entry name" value="HTH_LUXR"/>
    <property type="match status" value="1"/>
</dbReference>
<feature type="domain" description="Response regulatory" evidence="5">
    <location>
        <begin position="2"/>
        <end position="118"/>
    </location>
</feature>
<dbReference type="InterPro" id="IPR016032">
    <property type="entry name" value="Sig_transdc_resp-reg_C-effctor"/>
</dbReference>
<dbReference type="RefSeq" id="WP_283171899.1">
    <property type="nucleotide sequence ID" value="NZ_JAPNOA010000003.1"/>
</dbReference>
<dbReference type="GO" id="GO:0006355">
    <property type="term" value="P:regulation of DNA-templated transcription"/>
    <property type="evidence" value="ECO:0007669"/>
    <property type="project" value="InterPro"/>
</dbReference>
<comment type="caution">
    <text evidence="6">The sequence shown here is derived from an EMBL/GenBank/DDBJ whole genome shotgun (WGS) entry which is preliminary data.</text>
</comment>
<keyword evidence="7" id="KW-1185">Reference proteome</keyword>
<dbReference type="SUPFAM" id="SSF46894">
    <property type="entry name" value="C-terminal effector domain of the bipartite response regulators"/>
    <property type="match status" value="1"/>
</dbReference>
<dbReference type="SUPFAM" id="SSF52172">
    <property type="entry name" value="CheY-like"/>
    <property type="match status" value="1"/>
</dbReference>
<evidence type="ECO:0000313" key="7">
    <source>
        <dbReference type="Proteomes" id="UP001150830"/>
    </source>
</evidence>
<keyword evidence="2" id="KW-0238">DNA-binding</keyword>
<dbReference type="InterPro" id="IPR001789">
    <property type="entry name" value="Sig_transdc_resp-reg_receiver"/>
</dbReference>
<dbReference type="PROSITE" id="PS50110">
    <property type="entry name" value="RESPONSE_REGULATORY"/>
    <property type="match status" value="1"/>
</dbReference>
<evidence type="ECO:0000256" key="2">
    <source>
        <dbReference type="ARBA" id="ARBA00023125"/>
    </source>
</evidence>
<dbReference type="InterPro" id="IPR058245">
    <property type="entry name" value="NreC/VraR/RcsB-like_REC"/>
</dbReference>
<name>A0A9X3IQ17_9GAMM</name>
<dbReference type="Proteomes" id="UP001150830">
    <property type="component" value="Unassembled WGS sequence"/>
</dbReference>
<sequence>MKILLADDHAVVRQGYRTLLEAMLAPVEIIEAGGGTDAALLFYREQPDVLVLDINMPDLSGIEVTRRVMGTHPDTRILVFSMYEEVGIIREALDAGALGYLSKSSPPPLMVEAVRTVAAGETFLEPVLAEKLQHSRFRQGGSRGYGSRPLEWLAPREREIAELLVQGMGNQAIADRLGISAKTVANRATVIRQKLGVGSTAEMVRKLLAPSDNKQPTPSR</sequence>
<dbReference type="InterPro" id="IPR011006">
    <property type="entry name" value="CheY-like_superfamily"/>
</dbReference>
<evidence type="ECO:0000259" key="5">
    <source>
        <dbReference type="PROSITE" id="PS50110"/>
    </source>
</evidence>
<accession>A0A9X3IQ17</accession>
<dbReference type="Gene3D" id="3.40.50.2300">
    <property type="match status" value="1"/>
</dbReference>
<keyword evidence="1 3" id="KW-0597">Phosphoprotein</keyword>
<dbReference type="PRINTS" id="PR00038">
    <property type="entry name" value="HTHLUXR"/>
</dbReference>
<dbReference type="CDD" id="cd17535">
    <property type="entry name" value="REC_NarL-like"/>
    <property type="match status" value="1"/>
</dbReference>
<evidence type="ECO:0000259" key="4">
    <source>
        <dbReference type="PROSITE" id="PS50043"/>
    </source>
</evidence>
<evidence type="ECO:0000256" key="1">
    <source>
        <dbReference type="ARBA" id="ARBA00022553"/>
    </source>
</evidence>
<dbReference type="EMBL" id="JAPNOA010000003">
    <property type="protein sequence ID" value="MCY0963682.1"/>
    <property type="molecule type" value="Genomic_DNA"/>
</dbReference>
<proteinExistence type="predicted"/>
<evidence type="ECO:0000313" key="6">
    <source>
        <dbReference type="EMBL" id="MCY0963682.1"/>
    </source>
</evidence>
<dbReference type="SMART" id="SM00448">
    <property type="entry name" value="REC"/>
    <property type="match status" value="1"/>
</dbReference>
<reference evidence="6" key="1">
    <citation type="submission" date="2022-11" db="EMBL/GenBank/DDBJ databases">
        <title>Parathalassolutuus dongxingensis gen. nov., sp. nov., a novel member of family Oceanospirillaceae isolated from a coastal shrimp pond in Guangxi, China.</title>
        <authorList>
            <person name="Chen H."/>
        </authorList>
    </citation>
    <scope>NUCLEOTIDE SEQUENCE</scope>
    <source>
        <strain evidence="6">G-43</strain>
    </source>
</reference>
<feature type="modified residue" description="4-aspartylphosphate" evidence="3">
    <location>
        <position position="53"/>
    </location>
</feature>
<dbReference type="InterPro" id="IPR039420">
    <property type="entry name" value="WalR-like"/>
</dbReference>
<dbReference type="PANTHER" id="PTHR43214">
    <property type="entry name" value="TWO-COMPONENT RESPONSE REGULATOR"/>
    <property type="match status" value="1"/>
</dbReference>
<dbReference type="CDD" id="cd06170">
    <property type="entry name" value="LuxR_C_like"/>
    <property type="match status" value="1"/>
</dbReference>
<organism evidence="6 7">
    <name type="scientific">Parathalassolituus penaei</name>
    <dbReference type="NCBI Taxonomy" id="2997323"/>
    <lineage>
        <taxon>Bacteria</taxon>
        <taxon>Pseudomonadati</taxon>
        <taxon>Pseudomonadota</taxon>
        <taxon>Gammaproteobacteria</taxon>
        <taxon>Oceanospirillales</taxon>
        <taxon>Oceanospirillaceae</taxon>
        <taxon>Parathalassolituus</taxon>
    </lineage>
</organism>
<feature type="domain" description="HTH luxR-type" evidence="4">
    <location>
        <begin position="146"/>
        <end position="211"/>
    </location>
</feature>
<gene>
    <name evidence="6" type="ORF">OUO13_00570</name>
</gene>
<dbReference type="AlphaFoldDB" id="A0A9X3IQ17"/>
<dbReference type="Pfam" id="PF00072">
    <property type="entry name" value="Response_reg"/>
    <property type="match status" value="1"/>
</dbReference>
<dbReference type="InterPro" id="IPR000792">
    <property type="entry name" value="Tscrpt_reg_LuxR_C"/>
</dbReference>
<evidence type="ECO:0000256" key="3">
    <source>
        <dbReference type="PROSITE-ProRule" id="PRU00169"/>
    </source>
</evidence>
<dbReference type="Pfam" id="PF00196">
    <property type="entry name" value="GerE"/>
    <property type="match status" value="1"/>
</dbReference>
<dbReference type="PROSITE" id="PS50043">
    <property type="entry name" value="HTH_LUXR_2"/>
    <property type="match status" value="1"/>
</dbReference>
<protein>
    <submittedName>
        <fullName evidence="6">Response regulator transcription factor</fullName>
    </submittedName>
</protein>